<proteinExistence type="inferred from homology"/>
<accession>A0A1W1UP94</accession>
<evidence type="ECO:0000256" key="1">
    <source>
        <dbReference type="ARBA" id="ARBA00011073"/>
    </source>
</evidence>
<keyword evidence="3 5" id="KW-0378">Hydrolase</keyword>
<organism evidence="9 10">
    <name type="scientific">Deinococcus hopiensis KR-140</name>
    <dbReference type="NCBI Taxonomy" id="695939"/>
    <lineage>
        <taxon>Bacteria</taxon>
        <taxon>Thermotogati</taxon>
        <taxon>Deinococcota</taxon>
        <taxon>Deinococci</taxon>
        <taxon>Deinococcales</taxon>
        <taxon>Deinococcaceae</taxon>
        <taxon>Deinococcus</taxon>
    </lineage>
</organism>
<dbReference type="EMBL" id="FWWU01000006">
    <property type="protein sequence ID" value="SMB82890.1"/>
    <property type="molecule type" value="Genomic_DNA"/>
</dbReference>
<evidence type="ECO:0000313" key="10">
    <source>
        <dbReference type="Proteomes" id="UP000192582"/>
    </source>
</evidence>
<gene>
    <name evidence="9" type="ORF">SAMN00790413_04181</name>
</gene>
<evidence type="ECO:0000313" key="9">
    <source>
        <dbReference type="EMBL" id="SMB82890.1"/>
    </source>
</evidence>
<dbReference type="InterPro" id="IPR051048">
    <property type="entry name" value="Peptidase_S8/S53_subtilisin"/>
</dbReference>
<dbReference type="PANTHER" id="PTHR43399:SF4">
    <property type="entry name" value="CELL WALL-ASSOCIATED PROTEASE"/>
    <property type="match status" value="1"/>
</dbReference>
<feature type="domain" description="Peptidase S8/S53" evidence="8">
    <location>
        <begin position="168"/>
        <end position="410"/>
    </location>
</feature>
<dbReference type="PANTHER" id="PTHR43399">
    <property type="entry name" value="SUBTILISIN-RELATED"/>
    <property type="match status" value="1"/>
</dbReference>
<dbReference type="GO" id="GO:0006508">
    <property type="term" value="P:proteolysis"/>
    <property type="evidence" value="ECO:0007669"/>
    <property type="project" value="UniProtKB-KW"/>
</dbReference>
<dbReference type="PRINTS" id="PR00723">
    <property type="entry name" value="SUBTILISIN"/>
</dbReference>
<keyword evidence="7" id="KW-0732">Signal</keyword>
<evidence type="ECO:0000256" key="5">
    <source>
        <dbReference type="PROSITE-ProRule" id="PRU01240"/>
    </source>
</evidence>
<dbReference type="PROSITE" id="PS51257">
    <property type="entry name" value="PROKAR_LIPOPROTEIN"/>
    <property type="match status" value="1"/>
</dbReference>
<dbReference type="STRING" id="695939.SAMN00790413_04181"/>
<evidence type="ECO:0000256" key="7">
    <source>
        <dbReference type="SAM" id="SignalP"/>
    </source>
</evidence>
<sequence length="435" mass="44721">MKRTYSPLMLLTLTLATACSNVPPASQAQGTPERFGHVAIVPLQSSDTPEDLAQIVGGTVLEWNDCAAGEHCSALVGLNHDLKAQSVGALKGRDIYVEPNRDVFGGGGAMTATMGGKISMWSGGKISMWSGGKISMWSGGVFAPLPENTALWKKINLEQGQLLAPRLGAGVTVAVIDSGIDLAHPAFEGALSDPGTWRDFYSNDGVPQEEGTFGVGAYGHGTNVAGIVLQVAPQAKIMPLRALGPDGSGDVVMIAQAIDWAVARGAQIINLSLGSTEVSKVVQEALQRASDQGVLVVSSAGNEDRNKITYPAAVAETREVGNSSLSVGSVDLNDLKSSFSNYASNLEMVAPGEQVYAPAPEGRMAAWSGTSMAAPMASGALALALSAGAGPAGLTNLVKQTAANVYSNGANAAYAGKLGEQGRLDLKAFLSSAVH</sequence>
<keyword evidence="4 5" id="KW-0720">Serine protease</keyword>
<dbReference type="AlphaFoldDB" id="A0A1W1UP94"/>
<dbReference type="GO" id="GO:0004252">
    <property type="term" value="F:serine-type endopeptidase activity"/>
    <property type="evidence" value="ECO:0007669"/>
    <property type="project" value="UniProtKB-UniRule"/>
</dbReference>
<evidence type="ECO:0000256" key="4">
    <source>
        <dbReference type="ARBA" id="ARBA00022825"/>
    </source>
</evidence>
<evidence type="ECO:0000256" key="6">
    <source>
        <dbReference type="RuleBase" id="RU003355"/>
    </source>
</evidence>
<feature type="signal peptide" evidence="7">
    <location>
        <begin position="1"/>
        <end position="28"/>
    </location>
</feature>
<feature type="active site" description="Charge relay system" evidence="5">
    <location>
        <position position="220"/>
    </location>
</feature>
<dbReference type="Proteomes" id="UP000192582">
    <property type="component" value="Unassembled WGS sequence"/>
</dbReference>
<dbReference type="Gene3D" id="3.40.50.200">
    <property type="entry name" value="Peptidase S8/S53 domain"/>
    <property type="match status" value="1"/>
</dbReference>
<name>A0A1W1UP94_9DEIO</name>
<dbReference type="PROSITE" id="PS00136">
    <property type="entry name" value="SUBTILASE_ASP"/>
    <property type="match status" value="1"/>
</dbReference>
<feature type="chain" id="PRO_5012912947" evidence="7">
    <location>
        <begin position="29"/>
        <end position="435"/>
    </location>
</feature>
<evidence type="ECO:0000256" key="2">
    <source>
        <dbReference type="ARBA" id="ARBA00022670"/>
    </source>
</evidence>
<keyword evidence="2 5" id="KW-0645">Protease</keyword>
<dbReference type="Pfam" id="PF00082">
    <property type="entry name" value="Peptidase_S8"/>
    <property type="match status" value="1"/>
</dbReference>
<dbReference type="PROSITE" id="PS00138">
    <property type="entry name" value="SUBTILASE_SER"/>
    <property type="match status" value="1"/>
</dbReference>
<dbReference type="InterPro" id="IPR015500">
    <property type="entry name" value="Peptidase_S8_subtilisin-rel"/>
</dbReference>
<reference evidence="9 10" key="1">
    <citation type="submission" date="2017-04" db="EMBL/GenBank/DDBJ databases">
        <authorList>
            <person name="Afonso C.L."/>
            <person name="Miller P.J."/>
            <person name="Scott M.A."/>
            <person name="Spackman E."/>
            <person name="Goraichik I."/>
            <person name="Dimitrov K.M."/>
            <person name="Suarez D.L."/>
            <person name="Swayne D.E."/>
        </authorList>
    </citation>
    <scope>NUCLEOTIDE SEQUENCE [LARGE SCALE GENOMIC DNA]</scope>
    <source>
        <strain evidence="9 10">KR-140</strain>
    </source>
</reference>
<dbReference type="InterPro" id="IPR023827">
    <property type="entry name" value="Peptidase_S8_Asp-AS"/>
</dbReference>
<dbReference type="SUPFAM" id="SSF52743">
    <property type="entry name" value="Subtilisin-like"/>
    <property type="match status" value="1"/>
</dbReference>
<evidence type="ECO:0000256" key="3">
    <source>
        <dbReference type="ARBA" id="ARBA00022801"/>
    </source>
</evidence>
<keyword evidence="10" id="KW-1185">Reference proteome</keyword>
<evidence type="ECO:0000259" key="8">
    <source>
        <dbReference type="Pfam" id="PF00082"/>
    </source>
</evidence>
<dbReference type="PROSITE" id="PS51892">
    <property type="entry name" value="SUBTILASE"/>
    <property type="match status" value="1"/>
</dbReference>
<protein>
    <submittedName>
        <fullName evidence="9">Fervidolysin. Serine peptidase. MEROPS family S08A</fullName>
    </submittedName>
</protein>
<dbReference type="InterPro" id="IPR023828">
    <property type="entry name" value="Peptidase_S8_Ser-AS"/>
</dbReference>
<dbReference type="InterPro" id="IPR000209">
    <property type="entry name" value="Peptidase_S8/S53_dom"/>
</dbReference>
<feature type="active site" description="Charge relay system" evidence="5">
    <location>
        <position position="177"/>
    </location>
</feature>
<dbReference type="InterPro" id="IPR036852">
    <property type="entry name" value="Peptidase_S8/S53_dom_sf"/>
</dbReference>
<comment type="similarity">
    <text evidence="1 5 6">Belongs to the peptidase S8 family.</text>
</comment>
<feature type="active site" description="Charge relay system" evidence="5">
    <location>
        <position position="371"/>
    </location>
</feature>